<comment type="caution">
    <text evidence="1">The sequence shown here is derived from an EMBL/GenBank/DDBJ whole genome shotgun (WGS) entry which is preliminary data.</text>
</comment>
<accession>A0A543JPZ9</accession>
<keyword evidence="2" id="KW-1185">Reference proteome</keyword>
<proteinExistence type="predicted"/>
<dbReference type="InterPro" id="IPR036689">
    <property type="entry name" value="ESAT-6-like_sf"/>
</dbReference>
<evidence type="ECO:0000313" key="2">
    <source>
        <dbReference type="Proteomes" id="UP000316628"/>
    </source>
</evidence>
<dbReference type="AlphaFoldDB" id="A0A543JPZ9"/>
<reference evidence="1 2" key="1">
    <citation type="submission" date="2019-06" db="EMBL/GenBank/DDBJ databases">
        <title>Sequencing the genomes of 1000 actinobacteria strains.</title>
        <authorList>
            <person name="Klenk H.-P."/>
        </authorList>
    </citation>
    <scope>NUCLEOTIDE SEQUENCE [LARGE SCALE GENOMIC DNA]</scope>
    <source>
        <strain evidence="1 2">DSM 45456</strain>
    </source>
</reference>
<dbReference type="RefSeq" id="WP_141983026.1">
    <property type="nucleotide sequence ID" value="NZ_VFPP01000001.1"/>
</dbReference>
<sequence>MATGAPAQTMLRKAVVRADVDQRIQVIGQEAQAEPESVVGRPTGGRVPADPFASLRGVAGWAVDHVAFLREPIDRLENDPGSVQATVDALRAAAERMRELARGQREVLARPEGWTGTAADAYRASMDKLGEELGSLAEAVAVKGVVVENTGAMVQALREAVLHTVGQYSDSLVPGAIQAYVFAPVTFGASIAVFLGSVVGSATQLGSSIAAKVDDLNAALTRQVDRVKQLDGISDDIGREWERFESAAGGETAAMTARTASRPLVPERGTEALRPMHALAREHEALRPMQATAREFEAVQPTRAVAREYEALQPMRAVAAEHETWQPMRVAAEEPVQARHAVRAEPMVQAMRVEAPVHHEAQPMMRATEPVTAYRLAEHRVAEHGVAEPLQARAVTATHEATVRRVEATD</sequence>
<dbReference type="Gene3D" id="1.10.287.1060">
    <property type="entry name" value="ESAT-6-like"/>
    <property type="match status" value="1"/>
</dbReference>
<dbReference type="Proteomes" id="UP000316628">
    <property type="component" value="Unassembled WGS sequence"/>
</dbReference>
<dbReference type="EMBL" id="VFPP01000001">
    <property type="protein sequence ID" value="TQM84903.1"/>
    <property type="molecule type" value="Genomic_DNA"/>
</dbReference>
<gene>
    <name evidence="1" type="ORF">FHX81_7367</name>
</gene>
<organism evidence="1 2">
    <name type="scientific">Saccharothrix saharensis</name>
    <dbReference type="NCBI Taxonomy" id="571190"/>
    <lineage>
        <taxon>Bacteria</taxon>
        <taxon>Bacillati</taxon>
        <taxon>Actinomycetota</taxon>
        <taxon>Actinomycetes</taxon>
        <taxon>Pseudonocardiales</taxon>
        <taxon>Pseudonocardiaceae</taxon>
        <taxon>Saccharothrix</taxon>
    </lineage>
</organism>
<dbReference type="SUPFAM" id="SSF140453">
    <property type="entry name" value="EsxAB dimer-like"/>
    <property type="match status" value="1"/>
</dbReference>
<evidence type="ECO:0000313" key="1">
    <source>
        <dbReference type="EMBL" id="TQM84903.1"/>
    </source>
</evidence>
<dbReference type="OrthoDB" id="3675383at2"/>
<protein>
    <submittedName>
        <fullName evidence="1">Uncharacterized protein</fullName>
    </submittedName>
</protein>
<name>A0A543JPZ9_9PSEU</name>